<dbReference type="RefSeq" id="WP_171834368.1">
    <property type="nucleotide sequence ID" value="NZ_CP053710.1"/>
</dbReference>
<evidence type="ECO:0000256" key="6">
    <source>
        <dbReference type="ARBA" id="ARBA00022777"/>
    </source>
</evidence>
<evidence type="ECO:0000313" key="10">
    <source>
        <dbReference type="Proteomes" id="UP000500767"/>
    </source>
</evidence>
<feature type="domain" description="Histidine kinase/HSP90-like ATPase" evidence="8">
    <location>
        <begin position="251"/>
        <end position="347"/>
    </location>
</feature>
<organism evidence="9 10">
    <name type="scientific">Lichenicola cladoniae</name>
    <dbReference type="NCBI Taxonomy" id="1484109"/>
    <lineage>
        <taxon>Bacteria</taxon>
        <taxon>Pseudomonadati</taxon>
        <taxon>Pseudomonadota</taxon>
        <taxon>Alphaproteobacteria</taxon>
        <taxon>Acetobacterales</taxon>
        <taxon>Acetobacteraceae</taxon>
        <taxon>Lichenicola</taxon>
    </lineage>
</organism>
<dbReference type="SUPFAM" id="SSF55785">
    <property type="entry name" value="PYP-like sensor domain (PAS domain)"/>
    <property type="match status" value="1"/>
</dbReference>
<name>A0A6M8HY58_9PROT</name>
<evidence type="ECO:0000313" key="9">
    <source>
        <dbReference type="EMBL" id="QKE93489.1"/>
    </source>
</evidence>
<evidence type="ECO:0000256" key="4">
    <source>
        <dbReference type="ARBA" id="ARBA00022679"/>
    </source>
</evidence>
<dbReference type="KEGG" id="lck:HN018_25325"/>
<dbReference type="CDD" id="cd00130">
    <property type="entry name" value="PAS"/>
    <property type="match status" value="1"/>
</dbReference>
<keyword evidence="7" id="KW-0067">ATP-binding</keyword>
<dbReference type="Proteomes" id="UP000500767">
    <property type="component" value="Plasmid unnamed2"/>
</dbReference>
<dbReference type="Pfam" id="PF02518">
    <property type="entry name" value="HATPase_c"/>
    <property type="match status" value="1"/>
</dbReference>
<dbReference type="InterPro" id="IPR003594">
    <property type="entry name" value="HATPase_dom"/>
</dbReference>
<sequence>MRQFENPEDAQTLALALVEAIPEPFVILDDKFCVVAANDPFYDTFQVDPTRAHGITLYDLDKPQWDIPDLHRFLETVVSQHTQISGIEVERDVPGLGRRVMLMSARKVDYARTTNSNTLLAFQDITERRRAEAEKQALLEHTEALLAQQRVLFQEMQHRVANSLQIIANILTLKARGVALEETRQHLEDARQRVMSVATVQSHLHLTDGIDQIEMSGYLEKLCAGLAASMIINSRPVRIDVIADEGLVPSQNAISLGLIVTELVINAIKYAFPGPRPNARIFVSYEISDMNWKLTVSDNGVGRAAVSEPAKPGSGLGSIIVGALSKQLEAHVDISSTVAGMSVVITRGTFTSRIFNAA</sequence>
<evidence type="ECO:0000259" key="8">
    <source>
        <dbReference type="SMART" id="SM00387"/>
    </source>
</evidence>
<dbReference type="InterPro" id="IPR011495">
    <property type="entry name" value="Sig_transdc_His_kin_sub2_dim/P"/>
</dbReference>
<accession>A0A6M8HY58</accession>
<dbReference type="InterPro" id="IPR000014">
    <property type="entry name" value="PAS"/>
</dbReference>
<keyword evidence="5" id="KW-0547">Nucleotide-binding</keyword>
<evidence type="ECO:0000256" key="2">
    <source>
        <dbReference type="ARBA" id="ARBA00012438"/>
    </source>
</evidence>
<dbReference type="GO" id="GO:0005524">
    <property type="term" value="F:ATP binding"/>
    <property type="evidence" value="ECO:0007669"/>
    <property type="project" value="UniProtKB-KW"/>
</dbReference>
<keyword evidence="4" id="KW-0808">Transferase</keyword>
<dbReference type="InterPro" id="IPR013656">
    <property type="entry name" value="PAS_4"/>
</dbReference>
<dbReference type="Pfam" id="PF08448">
    <property type="entry name" value="PAS_4"/>
    <property type="match status" value="1"/>
</dbReference>
<keyword evidence="9" id="KW-0614">Plasmid</keyword>
<evidence type="ECO:0000256" key="5">
    <source>
        <dbReference type="ARBA" id="ARBA00022741"/>
    </source>
</evidence>
<dbReference type="Gene3D" id="3.30.565.10">
    <property type="entry name" value="Histidine kinase-like ATPase, C-terminal domain"/>
    <property type="match status" value="1"/>
</dbReference>
<dbReference type="InterPro" id="IPR035965">
    <property type="entry name" value="PAS-like_dom_sf"/>
</dbReference>
<dbReference type="AlphaFoldDB" id="A0A6M8HY58"/>
<dbReference type="InterPro" id="IPR036890">
    <property type="entry name" value="HATPase_C_sf"/>
</dbReference>
<protein>
    <recommendedName>
        <fullName evidence="2">histidine kinase</fullName>
        <ecNumber evidence="2">2.7.13.3</ecNumber>
    </recommendedName>
</protein>
<dbReference type="EC" id="2.7.13.3" evidence="2"/>
<keyword evidence="6" id="KW-0418">Kinase</keyword>
<comment type="catalytic activity">
    <reaction evidence="1">
        <text>ATP + protein L-histidine = ADP + protein N-phospho-L-histidine.</text>
        <dbReference type="EC" id="2.7.13.3"/>
    </reaction>
</comment>
<dbReference type="PANTHER" id="PTHR41523">
    <property type="entry name" value="TWO-COMPONENT SYSTEM SENSOR PROTEIN"/>
    <property type="match status" value="1"/>
</dbReference>
<dbReference type="SUPFAM" id="SSF55874">
    <property type="entry name" value="ATPase domain of HSP90 chaperone/DNA topoisomerase II/histidine kinase"/>
    <property type="match status" value="1"/>
</dbReference>
<dbReference type="EMBL" id="CP053710">
    <property type="protein sequence ID" value="QKE93489.1"/>
    <property type="molecule type" value="Genomic_DNA"/>
</dbReference>
<evidence type="ECO:0000256" key="7">
    <source>
        <dbReference type="ARBA" id="ARBA00022840"/>
    </source>
</evidence>
<evidence type="ECO:0000256" key="1">
    <source>
        <dbReference type="ARBA" id="ARBA00000085"/>
    </source>
</evidence>
<geneLocation type="plasmid" evidence="9 10">
    <name>unnamed2</name>
</geneLocation>
<dbReference type="Gene3D" id="3.30.450.20">
    <property type="entry name" value="PAS domain"/>
    <property type="match status" value="1"/>
</dbReference>
<keyword evidence="3" id="KW-0597">Phosphoprotein</keyword>
<reference evidence="9 10" key="1">
    <citation type="journal article" date="2014" name="World J. Microbiol. Biotechnol.">
        <title>Biodiversity and physiological characteristics of Antarctic and Arctic lichens-associated bacteria.</title>
        <authorList>
            <person name="Lee Y.M."/>
            <person name="Kim E.H."/>
            <person name="Lee H.K."/>
            <person name="Hong S.G."/>
        </authorList>
    </citation>
    <scope>NUCLEOTIDE SEQUENCE [LARGE SCALE GENOMIC DNA]</scope>
    <source>
        <strain evidence="9 10">PAMC 26569</strain>
        <plasmid evidence="9">unnamed2</plasmid>
    </source>
</reference>
<dbReference type="GO" id="GO:0004673">
    <property type="term" value="F:protein histidine kinase activity"/>
    <property type="evidence" value="ECO:0007669"/>
    <property type="project" value="UniProtKB-EC"/>
</dbReference>
<dbReference type="SMART" id="SM00387">
    <property type="entry name" value="HATPase_c"/>
    <property type="match status" value="1"/>
</dbReference>
<gene>
    <name evidence="9" type="ORF">HN018_25325</name>
</gene>
<proteinExistence type="predicted"/>
<evidence type="ECO:0000256" key="3">
    <source>
        <dbReference type="ARBA" id="ARBA00022553"/>
    </source>
</evidence>
<dbReference type="PANTHER" id="PTHR41523:SF8">
    <property type="entry name" value="ETHYLENE RESPONSE SENSOR PROTEIN"/>
    <property type="match status" value="1"/>
</dbReference>
<dbReference type="Pfam" id="PF07568">
    <property type="entry name" value="HisKA_2"/>
    <property type="match status" value="1"/>
</dbReference>
<keyword evidence="10" id="KW-1185">Reference proteome</keyword>